<dbReference type="Gene3D" id="1.20.210.10">
    <property type="entry name" value="Cytochrome c oxidase-like, subunit I domain"/>
    <property type="match status" value="1"/>
</dbReference>
<sequence>MKSISEKPHIVFLIFGVILIALQVYFMLFSPDSTLDINVHDTYFVIAFAHFFNVFGAWYILCGFGYRMLNLFKIEFTKWMVWTHLTFSLLSILGFVLSWTELTPELESFWFLGLIFFALGQIIYFLNILISTIKKTRLG</sequence>
<protein>
    <submittedName>
        <fullName evidence="2">Uncharacterized protein</fullName>
    </submittedName>
</protein>
<feature type="transmembrane region" description="Helical" evidence="1">
    <location>
        <begin position="109"/>
        <end position="130"/>
    </location>
</feature>
<dbReference type="OrthoDB" id="1376924at2"/>
<feature type="transmembrane region" description="Helical" evidence="1">
    <location>
        <begin position="79"/>
        <end position="97"/>
    </location>
</feature>
<gene>
    <name evidence="2" type="ORF">SAMN06265377_0215</name>
</gene>
<dbReference type="EMBL" id="OBEH01000001">
    <property type="protein sequence ID" value="SNY94555.1"/>
    <property type="molecule type" value="Genomic_DNA"/>
</dbReference>
<dbReference type="InterPro" id="IPR036927">
    <property type="entry name" value="Cyt_c_oxase-like_su1_sf"/>
</dbReference>
<keyword evidence="1" id="KW-1133">Transmembrane helix</keyword>
<keyword evidence="1" id="KW-0472">Membrane</keyword>
<proteinExistence type="predicted"/>
<dbReference type="Proteomes" id="UP000219048">
    <property type="component" value="Unassembled WGS sequence"/>
</dbReference>
<name>A0A285MBL6_9FLAO</name>
<dbReference type="AlphaFoldDB" id="A0A285MBL6"/>
<feature type="transmembrane region" description="Helical" evidence="1">
    <location>
        <begin position="12"/>
        <end position="30"/>
    </location>
</feature>
<accession>A0A285MBL6</accession>
<organism evidence="2 3">
    <name type="scientific">Flagellimonas pacifica</name>
    <dbReference type="NCBI Taxonomy" id="1247520"/>
    <lineage>
        <taxon>Bacteria</taxon>
        <taxon>Pseudomonadati</taxon>
        <taxon>Bacteroidota</taxon>
        <taxon>Flavobacteriia</taxon>
        <taxon>Flavobacteriales</taxon>
        <taxon>Flavobacteriaceae</taxon>
        <taxon>Flagellimonas</taxon>
    </lineage>
</organism>
<keyword evidence="3" id="KW-1185">Reference proteome</keyword>
<keyword evidence="1" id="KW-0812">Transmembrane</keyword>
<dbReference type="SUPFAM" id="SSF81442">
    <property type="entry name" value="Cytochrome c oxidase subunit I-like"/>
    <property type="match status" value="1"/>
</dbReference>
<reference evidence="3" key="1">
    <citation type="submission" date="2017-09" db="EMBL/GenBank/DDBJ databases">
        <authorList>
            <person name="Varghese N."/>
            <person name="Submissions S."/>
        </authorList>
    </citation>
    <scope>NUCLEOTIDE SEQUENCE [LARGE SCALE GENOMIC DNA]</scope>
    <source>
        <strain evidence="3">DSM 25885</strain>
    </source>
</reference>
<dbReference type="RefSeq" id="WP_097043876.1">
    <property type="nucleotide sequence ID" value="NZ_OBEH01000001.1"/>
</dbReference>
<evidence type="ECO:0000313" key="2">
    <source>
        <dbReference type="EMBL" id="SNY94555.1"/>
    </source>
</evidence>
<evidence type="ECO:0000313" key="3">
    <source>
        <dbReference type="Proteomes" id="UP000219048"/>
    </source>
</evidence>
<feature type="transmembrane region" description="Helical" evidence="1">
    <location>
        <begin position="42"/>
        <end position="67"/>
    </location>
</feature>
<evidence type="ECO:0000256" key="1">
    <source>
        <dbReference type="SAM" id="Phobius"/>
    </source>
</evidence>